<protein>
    <recommendedName>
        <fullName evidence="7">t-SNARE coiled-coil homology domain-containing protein</fullName>
    </recommendedName>
</protein>
<feature type="non-terminal residue" evidence="8">
    <location>
        <position position="112"/>
    </location>
</feature>
<name>A0A7R9M0M2_9ACAR</name>
<dbReference type="GO" id="GO:0005886">
    <property type="term" value="C:plasma membrane"/>
    <property type="evidence" value="ECO:0007669"/>
    <property type="project" value="TreeGrafter"/>
</dbReference>
<dbReference type="GO" id="GO:0000149">
    <property type="term" value="F:SNARE binding"/>
    <property type="evidence" value="ECO:0007669"/>
    <property type="project" value="TreeGrafter"/>
</dbReference>
<feature type="domain" description="T-SNARE coiled-coil homology" evidence="7">
    <location>
        <begin position="71"/>
        <end position="112"/>
    </location>
</feature>
<evidence type="ECO:0000256" key="5">
    <source>
        <dbReference type="ARBA" id="ARBA00022989"/>
    </source>
</evidence>
<keyword evidence="4" id="KW-0813">Transport</keyword>
<dbReference type="EMBL" id="CAJPIZ010056573">
    <property type="protein sequence ID" value="CAG2123323.1"/>
    <property type="molecule type" value="Genomic_DNA"/>
</dbReference>
<dbReference type="OrthoDB" id="10255013at2759"/>
<dbReference type="GO" id="GO:0006887">
    <property type="term" value="P:exocytosis"/>
    <property type="evidence" value="ECO:0007669"/>
    <property type="project" value="TreeGrafter"/>
</dbReference>
<dbReference type="SUPFAM" id="SSF47661">
    <property type="entry name" value="t-snare proteins"/>
    <property type="match status" value="1"/>
</dbReference>
<evidence type="ECO:0000313" key="9">
    <source>
        <dbReference type="Proteomes" id="UP000759131"/>
    </source>
</evidence>
<evidence type="ECO:0000256" key="3">
    <source>
        <dbReference type="ARBA" id="ARBA00022692"/>
    </source>
</evidence>
<evidence type="ECO:0000256" key="4">
    <source>
        <dbReference type="ARBA" id="ARBA00022775"/>
    </source>
</evidence>
<accession>A0A7R9M0M2</accession>
<dbReference type="GO" id="GO:0006906">
    <property type="term" value="P:vesicle fusion"/>
    <property type="evidence" value="ECO:0007669"/>
    <property type="project" value="TreeGrafter"/>
</dbReference>
<evidence type="ECO:0000256" key="1">
    <source>
        <dbReference type="ARBA" id="ARBA00004211"/>
    </source>
</evidence>
<dbReference type="Gene3D" id="1.20.58.70">
    <property type="match status" value="1"/>
</dbReference>
<sequence length="112" mass="13198">MLLQKFIDVMNEYNRIQLEYREKCKDRITRQLLITGRQTNNEEVEEMLESGNPTIFTQGIITDTQQAKQSLADIQARHADIIKLENSIREMHDMFIDMTILIENQGETINRI</sequence>
<dbReference type="InterPro" id="IPR000727">
    <property type="entry name" value="T_SNARE_dom"/>
</dbReference>
<dbReference type="PROSITE" id="PS50192">
    <property type="entry name" value="T_SNARE"/>
    <property type="match status" value="1"/>
</dbReference>
<dbReference type="InterPro" id="IPR045242">
    <property type="entry name" value="Syntaxin"/>
</dbReference>
<dbReference type="Proteomes" id="UP000759131">
    <property type="component" value="Unassembled WGS sequence"/>
</dbReference>
<gene>
    <name evidence="8" type="ORF">OSB1V03_LOCUS23268</name>
</gene>
<dbReference type="InterPro" id="IPR006011">
    <property type="entry name" value="Syntaxin_N"/>
</dbReference>
<dbReference type="GO" id="GO:0012505">
    <property type="term" value="C:endomembrane system"/>
    <property type="evidence" value="ECO:0007669"/>
    <property type="project" value="TreeGrafter"/>
</dbReference>
<keyword evidence="9" id="KW-1185">Reference proteome</keyword>
<reference evidence="8" key="1">
    <citation type="submission" date="2020-11" db="EMBL/GenBank/DDBJ databases">
        <authorList>
            <person name="Tran Van P."/>
        </authorList>
    </citation>
    <scope>NUCLEOTIDE SEQUENCE</scope>
</reference>
<keyword evidence="5" id="KW-1133">Transmembrane helix</keyword>
<dbReference type="GO" id="GO:0048278">
    <property type="term" value="P:vesicle docking"/>
    <property type="evidence" value="ECO:0007669"/>
    <property type="project" value="TreeGrafter"/>
</dbReference>
<dbReference type="PANTHER" id="PTHR19957">
    <property type="entry name" value="SYNTAXIN"/>
    <property type="match status" value="1"/>
</dbReference>
<dbReference type="AlphaFoldDB" id="A0A7R9M0M2"/>
<comment type="similarity">
    <text evidence="2">Belongs to the syntaxin family.</text>
</comment>
<evidence type="ECO:0000256" key="2">
    <source>
        <dbReference type="ARBA" id="ARBA00009063"/>
    </source>
</evidence>
<evidence type="ECO:0000259" key="7">
    <source>
        <dbReference type="PROSITE" id="PS50192"/>
    </source>
</evidence>
<keyword evidence="4" id="KW-0532">Neurotransmitter transport</keyword>
<dbReference type="GO" id="GO:0005484">
    <property type="term" value="F:SNAP receptor activity"/>
    <property type="evidence" value="ECO:0007669"/>
    <property type="project" value="TreeGrafter"/>
</dbReference>
<dbReference type="EMBL" id="OC911148">
    <property type="protein sequence ID" value="CAD7651255.1"/>
    <property type="molecule type" value="Genomic_DNA"/>
</dbReference>
<keyword evidence="6" id="KW-0472">Membrane</keyword>
<dbReference type="InterPro" id="IPR010989">
    <property type="entry name" value="SNARE"/>
</dbReference>
<dbReference type="GO" id="GO:0031201">
    <property type="term" value="C:SNARE complex"/>
    <property type="evidence" value="ECO:0007669"/>
    <property type="project" value="TreeGrafter"/>
</dbReference>
<organism evidence="8">
    <name type="scientific">Medioppia subpectinata</name>
    <dbReference type="NCBI Taxonomy" id="1979941"/>
    <lineage>
        <taxon>Eukaryota</taxon>
        <taxon>Metazoa</taxon>
        <taxon>Ecdysozoa</taxon>
        <taxon>Arthropoda</taxon>
        <taxon>Chelicerata</taxon>
        <taxon>Arachnida</taxon>
        <taxon>Acari</taxon>
        <taxon>Acariformes</taxon>
        <taxon>Sarcoptiformes</taxon>
        <taxon>Oribatida</taxon>
        <taxon>Brachypylina</taxon>
        <taxon>Oppioidea</taxon>
        <taxon>Oppiidae</taxon>
        <taxon>Medioppia</taxon>
    </lineage>
</organism>
<proteinExistence type="inferred from homology"/>
<evidence type="ECO:0000313" key="8">
    <source>
        <dbReference type="EMBL" id="CAD7651255.1"/>
    </source>
</evidence>
<dbReference type="CDD" id="cd15848">
    <property type="entry name" value="SNARE_syntaxin1-like"/>
    <property type="match status" value="1"/>
</dbReference>
<evidence type="ECO:0000256" key="6">
    <source>
        <dbReference type="ARBA" id="ARBA00023136"/>
    </source>
</evidence>
<keyword evidence="3" id="KW-0812">Transmembrane</keyword>
<comment type="subcellular location">
    <subcellularLocation>
        <location evidence="1">Membrane</location>
        <topology evidence="1">Single-pass type IV membrane protein</topology>
    </subcellularLocation>
</comment>
<dbReference type="PANTHER" id="PTHR19957:SF307">
    <property type="entry name" value="PROTEIN SSO1-RELATED"/>
    <property type="match status" value="1"/>
</dbReference>
<dbReference type="Pfam" id="PF00804">
    <property type="entry name" value="Syntaxin"/>
    <property type="match status" value="1"/>
</dbReference>
<dbReference type="GO" id="GO:0006836">
    <property type="term" value="P:neurotransmitter transport"/>
    <property type="evidence" value="ECO:0007669"/>
    <property type="project" value="UniProtKB-KW"/>
</dbReference>
<dbReference type="GO" id="GO:0006886">
    <property type="term" value="P:intracellular protein transport"/>
    <property type="evidence" value="ECO:0007669"/>
    <property type="project" value="TreeGrafter"/>
</dbReference>